<keyword evidence="2" id="KW-1133">Transmembrane helix</keyword>
<feature type="coiled-coil region" evidence="1">
    <location>
        <begin position="69"/>
        <end position="96"/>
    </location>
</feature>
<keyword evidence="2" id="KW-0472">Membrane</keyword>
<sequence>MNAFVKKNGQKWLGWAVKNPKRFFMYSMAFLSVSFIISIMQGILFPSDMTFKIKPPVLYSKSSVAQNILKNNDKEMKKIVNELQSLKDKRDQQKLRKEDSLRIEYLFNQYQHLKNGH</sequence>
<comment type="caution">
    <text evidence="3">The sequence shown here is derived from an EMBL/GenBank/DDBJ whole genome shotgun (WGS) entry which is preliminary data.</text>
</comment>
<dbReference type="eggNOG" id="ENOG503261P">
    <property type="taxonomic scope" value="Bacteria"/>
</dbReference>
<evidence type="ECO:0000313" key="3">
    <source>
        <dbReference type="EMBL" id="KFF01305.1"/>
    </source>
</evidence>
<dbReference type="AlphaFoldDB" id="A0A085ZA41"/>
<dbReference type="OrthoDB" id="1273350at2"/>
<evidence type="ECO:0000313" key="4">
    <source>
        <dbReference type="Proteomes" id="UP000028713"/>
    </source>
</evidence>
<dbReference type="EMBL" id="JPRP01000001">
    <property type="protein sequence ID" value="KFF01305.1"/>
    <property type="molecule type" value="Genomic_DNA"/>
</dbReference>
<gene>
    <name evidence="3" type="ORF">IX39_12035</name>
</gene>
<keyword evidence="4" id="KW-1185">Reference proteome</keyword>
<dbReference type="STRING" id="236814.IX39_12035"/>
<accession>A0A085ZA41</accession>
<proteinExistence type="predicted"/>
<name>A0A085ZA41_9FLAO</name>
<organism evidence="3 4">
    <name type="scientific">Chryseobacterium formosense</name>
    <dbReference type="NCBI Taxonomy" id="236814"/>
    <lineage>
        <taxon>Bacteria</taxon>
        <taxon>Pseudomonadati</taxon>
        <taxon>Bacteroidota</taxon>
        <taxon>Flavobacteriia</taxon>
        <taxon>Flavobacteriales</taxon>
        <taxon>Weeksellaceae</taxon>
        <taxon>Chryseobacterium group</taxon>
        <taxon>Chryseobacterium</taxon>
    </lineage>
</organism>
<keyword evidence="2" id="KW-0812">Transmembrane</keyword>
<reference evidence="3 4" key="1">
    <citation type="submission" date="2014-07" db="EMBL/GenBank/DDBJ databases">
        <title>Genome of Chryseobacterium formosense LMG 24722.</title>
        <authorList>
            <person name="Pipes S.E."/>
            <person name="Stropko S.J."/>
            <person name="Newman J.D."/>
        </authorList>
    </citation>
    <scope>NUCLEOTIDE SEQUENCE [LARGE SCALE GENOMIC DNA]</scope>
    <source>
        <strain evidence="3 4">LMG 24722</strain>
    </source>
</reference>
<dbReference type="RefSeq" id="WP_034676583.1">
    <property type="nucleotide sequence ID" value="NZ_FPAP01000001.1"/>
</dbReference>
<evidence type="ECO:0000256" key="2">
    <source>
        <dbReference type="SAM" id="Phobius"/>
    </source>
</evidence>
<dbReference type="Proteomes" id="UP000028713">
    <property type="component" value="Unassembled WGS sequence"/>
</dbReference>
<evidence type="ECO:0000256" key="1">
    <source>
        <dbReference type="SAM" id="Coils"/>
    </source>
</evidence>
<keyword evidence="1" id="KW-0175">Coiled coil</keyword>
<protein>
    <submittedName>
        <fullName evidence="3">Uncharacterized protein</fullName>
    </submittedName>
</protein>
<feature type="transmembrane region" description="Helical" evidence="2">
    <location>
        <begin position="23"/>
        <end position="45"/>
    </location>
</feature>